<accession>A0A2R7Y2T8</accession>
<dbReference type="AlphaFoldDB" id="A0A2R7Y2T8"/>
<organism evidence="2 3">
    <name type="scientific">Candidatus Terraquivivens tikiterensis</name>
    <dbReference type="NCBI Taxonomy" id="1980982"/>
    <lineage>
        <taxon>Archaea</taxon>
        <taxon>Nitrososphaerota</taxon>
        <taxon>Candidatus Wolframiiraptoraceae</taxon>
        <taxon>Candidatus Terraquivivens</taxon>
    </lineage>
</organism>
<evidence type="ECO:0000259" key="1">
    <source>
        <dbReference type="Pfam" id="PF05168"/>
    </source>
</evidence>
<gene>
    <name evidence="2" type="ORF">B9J98_05030</name>
</gene>
<dbReference type="SUPFAM" id="SSF81593">
    <property type="entry name" value="Nucleotidyltransferase substrate binding subunit/domain"/>
    <property type="match status" value="1"/>
</dbReference>
<reference evidence="2 3" key="1">
    <citation type="submission" date="2017-04" db="EMBL/GenBank/DDBJ databases">
        <title>Draft Aigarchaeota genome from a New Zealand hot spring.</title>
        <authorList>
            <person name="Reysenbach A.-L."/>
            <person name="Donaho J.A."/>
            <person name="Gerhart J."/>
            <person name="Kelley J.F."/>
            <person name="Kouba K."/>
            <person name="Podar M."/>
            <person name="Stott M."/>
        </authorList>
    </citation>
    <scope>NUCLEOTIDE SEQUENCE [LARGE SCALE GENOMIC DNA]</scope>
    <source>
        <strain evidence="2">NZ13_MG1</strain>
    </source>
</reference>
<sequence>DLVKPLEERREQVGLMEDAHIAARYLAREYSREEAEVLVNLAEKVLSYGEIP</sequence>
<evidence type="ECO:0000313" key="3">
    <source>
        <dbReference type="Proteomes" id="UP000244066"/>
    </source>
</evidence>
<protein>
    <recommendedName>
        <fullName evidence="1">HEPN domain-containing protein</fullName>
    </recommendedName>
</protein>
<dbReference type="Pfam" id="PF05168">
    <property type="entry name" value="HEPN"/>
    <property type="match status" value="1"/>
</dbReference>
<dbReference type="EMBL" id="NDWU01000012">
    <property type="protein sequence ID" value="PUA31861.1"/>
    <property type="molecule type" value="Genomic_DNA"/>
</dbReference>
<proteinExistence type="predicted"/>
<comment type="caution">
    <text evidence="2">The sequence shown here is derived from an EMBL/GenBank/DDBJ whole genome shotgun (WGS) entry which is preliminary data.</text>
</comment>
<dbReference type="Proteomes" id="UP000244066">
    <property type="component" value="Unassembled WGS sequence"/>
</dbReference>
<dbReference type="InterPro" id="IPR007842">
    <property type="entry name" value="HEPN_dom"/>
</dbReference>
<name>A0A2R7Y2T8_9ARCH</name>
<feature type="domain" description="HEPN" evidence="1">
    <location>
        <begin position="6"/>
        <end position="48"/>
    </location>
</feature>
<feature type="non-terminal residue" evidence="2">
    <location>
        <position position="1"/>
    </location>
</feature>
<evidence type="ECO:0000313" key="2">
    <source>
        <dbReference type="EMBL" id="PUA31861.1"/>
    </source>
</evidence>